<evidence type="ECO:0000256" key="7">
    <source>
        <dbReference type="ARBA" id="ARBA00022526"/>
    </source>
</evidence>
<dbReference type="CDD" id="cd05799">
    <property type="entry name" value="PGM2"/>
    <property type="match status" value="1"/>
</dbReference>
<feature type="domain" description="Alpha-D-phosphohexomutase C-terminal" evidence="16">
    <location>
        <begin position="525"/>
        <end position="559"/>
    </location>
</feature>
<keyword evidence="10 15" id="KW-0460">Magnesium</keyword>
<keyword evidence="9 15" id="KW-0479">Metal-binding</keyword>
<dbReference type="Gene3D" id="3.40.120.10">
    <property type="entry name" value="Alpha-D-Glucose-1,6-Bisphosphate, subunit A, domain 3"/>
    <property type="match status" value="3"/>
</dbReference>
<dbReference type="EC" id="5.4.2.2" evidence="6"/>
<evidence type="ECO:0000259" key="17">
    <source>
        <dbReference type="Pfam" id="PF02878"/>
    </source>
</evidence>
<dbReference type="SUPFAM" id="SSF55957">
    <property type="entry name" value="Phosphoglucomutase, C-terminal domain"/>
    <property type="match status" value="1"/>
</dbReference>
<comment type="pathway">
    <text evidence="4">Lipid metabolism.</text>
</comment>
<dbReference type="EMBL" id="AZEY01000075">
    <property type="protein sequence ID" value="KRL65162.1"/>
    <property type="molecule type" value="Genomic_DNA"/>
</dbReference>
<dbReference type="GO" id="GO:0004614">
    <property type="term" value="F:phosphoglucomutase activity"/>
    <property type="evidence" value="ECO:0007669"/>
    <property type="project" value="UniProtKB-EC"/>
</dbReference>
<dbReference type="Pfam" id="PF00408">
    <property type="entry name" value="PGM_PMM_IV"/>
    <property type="match status" value="1"/>
</dbReference>
<dbReference type="GO" id="GO:0000287">
    <property type="term" value="F:magnesium ion binding"/>
    <property type="evidence" value="ECO:0007669"/>
    <property type="project" value="InterPro"/>
</dbReference>
<keyword evidence="11" id="KW-0413">Isomerase</keyword>
<dbReference type="Pfam" id="PF02878">
    <property type="entry name" value="PGM_PMM_I"/>
    <property type="match status" value="1"/>
</dbReference>
<dbReference type="PANTHER" id="PTHR45745">
    <property type="entry name" value="PHOSPHOMANNOMUTASE 45A"/>
    <property type="match status" value="1"/>
</dbReference>
<evidence type="ECO:0000256" key="2">
    <source>
        <dbReference type="ARBA" id="ARBA00001946"/>
    </source>
</evidence>
<evidence type="ECO:0000256" key="10">
    <source>
        <dbReference type="ARBA" id="ARBA00022842"/>
    </source>
</evidence>
<evidence type="ECO:0000313" key="20">
    <source>
        <dbReference type="EMBL" id="KRL65162.1"/>
    </source>
</evidence>
<dbReference type="PRINTS" id="PR00509">
    <property type="entry name" value="PGMPMM"/>
</dbReference>
<evidence type="ECO:0000256" key="5">
    <source>
        <dbReference type="ARBA" id="ARBA00010231"/>
    </source>
</evidence>
<dbReference type="Proteomes" id="UP000052013">
    <property type="component" value="Unassembled WGS sequence"/>
</dbReference>
<evidence type="ECO:0000256" key="13">
    <source>
        <dbReference type="ARBA" id="ARBA00041398"/>
    </source>
</evidence>
<dbReference type="Gene3D" id="3.30.310.50">
    <property type="entry name" value="Alpha-D-phosphohexomutase, C-terminal domain"/>
    <property type="match status" value="1"/>
</dbReference>
<dbReference type="SUPFAM" id="SSF53738">
    <property type="entry name" value="Phosphoglucomutase, first 3 domains"/>
    <property type="match status" value="3"/>
</dbReference>
<dbReference type="InterPro" id="IPR036900">
    <property type="entry name" value="A-D-PHexomutase_C_sf"/>
</dbReference>
<dbReference type="Pfam" id="PF02880">
    <property type="entry name" value="PGM_PMM_III"/>
    <property type="match status" value="1"/>
</dbReference>
<dbReference type="InterPro" id="IPR005844">
    <property type="entry name" value="A-D-PHexomutase_a/b/a-I"/>
</dbReference>
<organism evidence="20 21">
    <name type="scientific">Lentilactobacillus diolivorans DSM 14421</name>
    <dbReference type="NCBI Taxonomy" id="1423739"/>
    <lineage>
        <taxon>Bacteria</taxon>
        <taxon>Bacillati</taxon>
        <taxon>Bacillota</taxon>
        <taxon>Bacilli</taxon>
        <taxon>Lactobacillales</taxon>
        <taxon>Lactobacillaceae</taxon>
        <taxon>Lentilactobacillus</taxon>
    </lineage>
</organism>
<dbReference type="GO" id="GO:0006006">
    <property type="term" value="P:glucose metabolic process"/>
    <property type="evidence" value="ECO:0007669"/>
    <property type="project" value="UniProtKB-KW"/>
</dbReference>
<dbReference type="GO" id="GO:0006166">
    <property type="term" value="P:purine ribonucleoside salvage"/>
    <property type="evidence" value="ECO:0007669"/>
    <property type="project" value="TreeGrafter"/>
</dbReference>
<accession>A0A0R1SF31</accession>
<keyword evidence="7" id="KW-0313">Glucose metabolism</keyword>
<evidence type="ECO:0000256" key="1">
    <source>
        <dbReference type="ARBA" id="ARBA00000443"/>
    </source>
</evidence>
<feature type="domain" description="Alpha-D-phosphohexomutase alpha/beta/alpha" evidence="19">
    <location>
        <begin position="329"/>
        <end position="455"/>
    </location>
</feature>
<evidence type="ECO:0000256" key="11">
    <source>
        <dbReference type="ARBA" id="ARBA00023235"/>
    </source>
</evidence>
<dbReference type="InterPro" id="IPR005843">
    <property type="entry name" value="A-D-PHexomutase_C"/>
</dbReference>
<feature type="domain" description="Alpha-D-phosphohexomutase alpha/beta/alpha" evidence="18">
    <location>
        <begin position="227"/>
        <end position="316"/>
    </location>
</feature>
<evidence type="ECO:0000256" key="3">
    <source>
        <dbReference type="ARBA" id="ARBA00005164"/>
    </source>
</evidence>
<evidence type="ECO:0000259" key="16">
    <source>
        <dbReference type="Pfam" id="PF00408"/>
    </source>
</evidence>
<evidence type="ECO:0000256" key="8">
    <source>
        <dbReference type="ARBA" id="ARBA00022553"/>
    </source>
</evidence>
<dbReference type="PROSITE" id="PS00710">
    <property type="entry name" value="PGM_PMM"/>
    <property type="match status" value="1"/>
</dbReference>
<evidence type="ECO:0000256" key="9">
    <source>
        <dbReference type="ARBA" id="ARBA00022723"/>
    </source>
</evidence>
<evidence type="ECO:0000256" key="12">
    <source>
        <dbReference type="ARBA" id="ARBA00039995"/>
    </source>
</evidence>
<keyword evidence="8" id="KW-0597">Phosphoprotein</keyword>
<dbReference type="RefSeq" id="WP_057865002.1">
    <property type="nucleotide sequence ID" value="NZ_AZEY01000075.1"/>
</dbReference>
<dbReference type="InterPro" id="IPR005845">
    <property type="entry name" value="A-D-PHexomutase_a/b/a-II"/>
</dbReference>
<evidence type="ECO:0000313" key="21">
    <source>
        <dbReference type="Proteomes" id="UP000052013"/>
    </source>
</evidence>
<dbReference type="AlphaFoldDB" id="A0A0R1SF31"/>
<name>A0A0R1SF31_9LACO</name>
<evidence type="ECO:0000256" key="6">
    <source>
        <dbReference type="ARBA" id="ARBA00012728"/>
    </source>
</evidence>
<dbReference type="PATRIC" id="fig|1423739.3.peg.550"/>
<comment type="similarity">
    <text evidence="5 15">Belongs to the phosphohexose mutase family.</text>
</comment>
<dbReference type="STRING" id="1423739.FC85_GL000523"/>
<dbReference type="InterPro" id="IPR005841">
    <property type="entry name" value="Alpha-D-phosphohexomutase_SF"/>
</dbReference>
<comment type="cofactor">
    <cofactor evidence="2">
        <name>Mg(2+)</name>
        <dbReference type="ChEBI" id="CHEBI:18420"/>
    </cofactor>
</comment>
<feature type="domain" description="Alpha-D-phosphohexomutase alpha/beta/alpha" evidence="17">
    <location>
        <begin position="45"/>
        <end position="183"/>
    </location>
</feature>
<reference evidence="20 21" key="1">
    <citation type="journal article" date="2015" name="Genome Announc.">
        <title>Expanding the biotechnology potential of lactobacilli through comparative genomics of 213 strains and associated genera.</title>
        <authorList>
            <person name="Sun Z."/>
            <person name="Harris H.M."/>
            <person name="McCann A."/>
            <person name="Guo C."/>
            <person name="Argimon S."/>
            <person name="Zhang W."/>
            <person name="Yang X."/>
            <person name="Jeffery I.B."/>
            <person name="Cooney J.C."/>
            <person name="Kagawa T.F."/>
            <person name="Liu W."/>
            <person name="Song Y."/>
            <person name="Salvetti E."/>
            <person name="Wrobel A."/>
            <person name="Rasinkangas P."/>
            <person name="Parkhill J."/>
            <person name="Rea M.C."/>
            <person name="O'Sullivan O."/>
            <person name="Ritari J."/>
            <person name="Douillard F.P."/>
            <person name="Paul Ross R."/>
            <person name="Yang R."/>
            <person name="Briner A.E."/>
            <person name="Felis G.E."/>
            <person name="de Vos W.M."/>
            <person name="Barrangou R."/>
            <person name="Klaenhammer T.R."/>
            <person name="Caufield P.W."/>
            <person name="Cui Y."/>
            <person name="Zhang H."/>
            <person name="O'Toole P.W."/>
        </authorList>
    </citation>
    <scope>NUCLEOTIDE SEQUENCE [LARGE SCALE GENOMIC DNA]</scope>
    <source>
        <strain evidence="20 21">DSM 14421</strain>
    </source>
</reference>
<dbReference type="Pfam" id="PF02879">
    <property type="entry name" value="PGM_PMM_II"/>
    <property type="match status" value="1"/>
</dbReference>
<evidence type="ECO:0000256" key="15">
    <source>
        <dbReference type="RuleBase" id="RU004326"/>
    </source>
</evidence>
<comment type="pathway">
    <text evidence="3">Glycolipid metabolism; diglucosyl-diacylglycerol biosynthesis.</text>
</comment>
<sequence>MNDNTESAYQEWVKQPNLPANILLNLNNMKNDPDQKKDAFGTVLSFGTAGMRGVMGAGTNRMNIYTVRQAAEGLASFMDTLDDATRKRGVAISFDSRYHSKEFAHESAKVLGFHNIPTFVFDDIRPTPELSFAVRHLHTYAGIMITASHNPKQYNGFKIYGQDGGQMPPKESDLITSYIRKNSDLFAIQVTPEQTLRESGVMNLIGENVDIDYLAKVKTVNIDLDLIKNVGANMKFVYSPLHGTGKVIARRALEEAGFKNYVVVPEQTIADPEFPTTPFPNPEFPQAFDLAKKLGKKVSADVLIASDPDADRLGCAVRQPDGNYQLLSGNQIASVLLNYILSAKKKSGTLPENGTIVKSIVSTDLAVKIAASYGVATNNVLTGFKFIAEAIHHYETAHDHTFLFGFEESFGYLIKPFVRDKDAIQTVLLLAEVAAYYKSQGKTLYDGVDEMFKKYGYFAEKTIAKEFDGLDGKDKMAHILSELRDKPLSEINGHQVTSHADYSTSILTDKDGKTSTISLPKSNVLKYWLDDETWVAVRPSGTEPKVKFYIEVVDKSQAAVNAKLKSYVDSLDKLIDQLINN</sequence>
<evidence type="ECO:0000256" key="14">
    <source>
        <dbReference type="ARBA" id="ARBA00041467"/>
    </source>
</evidence>
<comment type="caution">
    <text evidence="20">The sequence shown here is derived from an EMBL/GenBank/DDBJ whole genome shotgun (WGS) entry which is preliminary data.</text>
</comment>
<gene>
    <name evidence="20" type="ORF">FC85_GL000523</name>
</gene>
<dbReference type="GO" id="GO:0008973">
    <property type="term" value="F:phosphopentomutase activity"/>
    <property type="evidence" value="ECO:0007669"/>
    <property type="project" value="TreeGrafter"/>
</dbReference>
<evidence type="ECO:0000259" key="19">
    <source>
        <dbReference type="Pfam" id="PF02880"/>
    </source>
</evidence>
<evidence type="ECO:0000256" key="4">
    <source>
        <dbReference type="ARBA" id="ARBA00005189"/>
    </source>
</evidence>
<dbReference type="PANTHER" id="PTHR45745:SF1">
    <property type="entry name" value="PHOSPHOGLUCOMUTASE 2B-RELATED"/>
    <property type="match status" value="1"/>
</dbReference>
<dbReference type="InterPro" id="IPR005846">
    <property type="entry name" value="A-D-PHexomutase_a/b/a-III"/>
</dbReference>
<keyword evidence="7" id="KW-0119">Carbohydrate metabolism</keyword>
<dbReference type="InterPro" id="IPR016055">
    <property type="entry name" value="A-D-PHexomutase_a/b/a-I/II/III"/>
</dbReference>
<dbReference type="InterPro" id="IPR016066">
    <property type="entry name" value="A-D-PHexomutase_CS"/>
</dbReference>
<proteinExistence type="inferred from homology"/>
<comment type="catalytic activity">
    <reaction evidence="1">
        <text>alpha-D-glucose 1-phosphate = alpha-D-glucose 6-phosphate</text>
        <dbReference type="Rhea" id="RHEA:23536"/>
        <dbReference type="ChEBI" id="CHEBI:58225"/>
        <dbReference type="ChEBI" id="CHEBI:58601"/>
        <dbReference type="EC" id="5.4.2.2"/>
    </reaction>
</comment>
<protein>
    <recommendedName>
        <fullName evidence="12">Phosphoglucomutase</fullName>
        <ecNumber evidence="6">5.4.2.2</ecNumber>
    </recommendedName>
    <alternativeName>
        <fullName evidence="14">Alpha-phosphoglucomutase</fullName>
    </alternativeName>
    <alternativeName>
        <fullName evidence="13">Glucose phosphomutase</fullName>
    </alternativeName>
</protein>
<evidence type="ECO:0000259" key="18">
    <source>
        <dbReference type="Pfam" id="PF02879"/>
    </source>
</evidence>